<sequence length="60" mass="7043">MGRCFPADAGWDHPRIVYLQHPSDPIAWWDPDLALRKPDWLKEDRGNDALASMNYSGFRW</sequence>
<reference evidence="2 3" key="1">
    <citation type="submission" date="2018-06" db="EMBL/GenBank/DDBJ databases">
        <authorList>
            <consortium name="Pathogen Informatics"/>
            <person name="Doyle S."/>
        </authorList>
    </citation>
    <scope>NUCLEOTIDE SEQUENCE [LARGE SCALE GENOMIC DNA]</scope>
    <source>
        <strain evidence="2 3">NCTC10742</strain>
    </source>
</reference>
<gene>
    <name evidence="2" type="ORF">NCTC10742_00682</name>
</gene>
<protein>
    <submittedName>
        <fullName evidence="2">Putative hydrolase</fullName>
    </submittedName>
</protein>
<dbReference type="AlphaFoldDB" id="A0A378SH60"/>
<evidence type="ECO:0000313" key="3">
    <source>
        <dbReference type="Proteomes" id="UP000254291"/>
    </source>
</evidence>
<keyword evidence="2" id="KW-0378">Hydrolase</keyword>
<feature type="domain" description="Alpha/beta-hydrolase catalytic" evidence="1">
    <location>
        <begin position="8"/>
        <end position="55"/>
    </location>
</feature>
<evidence type="ECO:0000259" key="1">
    <source>
        <dbReference type="Pfam" id="PF10081"/>
    </source>
</evidence>
<evidence type="ECO:0000313" key="2">
    <source>
        <dbReference type="EMBL" id="STZ41478.1"/>
    </source>
</evidence>
<proteinExistence type="predicted"/>
<dbReference type="Proteomes" id="UP000254291">
    <property type="component" value="Unassembled WGS sequence"/>
</dbReference>
<dbReference type="EMBL" id="UGQM01000001">
    <property type="protein sequence ID" value="STZ41478.1"/>
    <property type="molecule type" value="Genomic_DNA"/>
</dbReference>
<name>A0A378SH60_9MYCO</name>
<accession>A0A378SH60</accession>
<dbReference type="Pfam" id="PF10081">
    <property type="entry name" value="Abhydrolase_9"/>
    <property type="match status" value="1"/>
</dbReference>
<organism evidence="2 3">
    <name type="scientific">Mycolicibacterium gilvum</name>
    <dbReference type="NCBI Taxonomy" id="1804"/>
    <lineage>
        <taxon>Bacteria</taxon>
        <taxon>Bacillati</taxon>
        <taxon>Actinomycetota</taxon>
        <taxon>Actinomycetes</taxon>
        <taxon>Mycobacteriales</taxon>
        <taxon>Mycobacteriaceae</taxon>
        <taxon>Mycolicibacterium</taxon>
    </lineage>
</organism>
<dbReference type="GO" id="GO:0016787">
    <property type="term" value="F:hydrolase activity"/>
    <property type="evidence" value="ECO:0007669"/>
    <property type="project" value="UniProtKB-KW"/>
</dbReference>
<dbReference type="InterPro" id="IPR027787">
    <property type="entry name" value="Alpha/beta-hydrolase_catalytic"/>
</dbReference>